<evidence type="ECO:0000259" key="10">
    <source>
        <dbReference type="Pfam" id="PF00768"/>
    </source>
</evidence>
<keyword evidence="6" id="KW-0961">Cell wall biogenesis/degradation</keyword>
<keyword evidence="3 11" id="KW-0378">Hydrolase</keyword>
<dbReference type="InterPro" id="IPR012338">
    <property type="entry name" value="Beta-lactam/transpept-like"/>
</dbReference>
<evidence type="ECO:0000256" key="4">
    <source>
        <dbReference type="ARBA" id="ARBA00022960"/>
    </source>
</evidence>
<dbReference type="Pfam" id="PF00768">
    <property type="entry name" value="Peptidase_S11"/>
    <property type="match status" value="1"/>
</dbReference>
<keyword evidence="4" id="KW-0133">Cell shape</keyword>
<dbReference type="PRINTS" id="PR00725">
    <property type="entry name" value="DADACBPTASE1"/>
</dbReference>
<proteinExistence type="inferred from homology"/>
<dbReference type="InterPro" id="IPR001967">
    <property type="entry name" value="Peptidase_S11_N"/>
</dbReference>
<dbReference type="EC" id="3.4.21.-" evidence="11"/>
<evidence type="ECO:0000256" key="8">
    <source>
        <dbReference type="SAM" id="MobiDB-lite"/>
    </source>
</evidence>
<dbReference type="GO" id="GO:0016787">
    <property type="term" value="F:hydrolase activity"/>
    <property type="evidence" value="ECO:0007669"/>
    <property type="project" value="UniProtKB-KW"/>
</dbReference>
<dbReference type="PANTHER" id="PTHR21581:SF26">
    <property type="entry name" value="D-ALANYL-D-ALANINE ENDOPEPTIDASE"/>
    <property type="match status" value="1"/>
</dbReference>
<keyword evidence="2 9" id="KW-0732">Signal</keyword>
<accession>A0ABS8JWT3</accession>
<dbReference type="Proteomes" id="UP001431019">
    <property type="component" value="Unassembled WGS sequence"/>
</dbReference>
<dbReference type="SUPFAM" id="SSF56601">
    <property type="entry name" value="beta-lactamase/transpeptidase-like"/>
    <property type="match status" value="1"/>
</dbReference>
<keyword evidence="12" id="KW-1185">Reference proteome</keyword>
<evidence type="ECO:0000256" key="3">
    <source>
        <dbReference type="ARBA" id="ARBA00022801"/>
    </source>
</evidence>
<protein>
    <submittedName>
        <fullName evidence="11">D-alanyl-D-alanine endopeptidase</fullName>
        <ecNumber evidence="11">3.4.21.-</ecNumber>
    </submittedName>
</protein>
<feature type="chain" id="PRO_5045838057" evidence="9">
    <location>
        <begin position="35"/>
        <end position="397"/>
    </location>
</feature>
<evidence type="ECO:0000313" key="12">
    <source>
        <dbReference type="Proteomes" id="UP001431019"/>
    </source>
</evidence>
<evidence type="ECO:0000256" key="9">
    <source>
        <dbReference type="SAM" id="SignalP"/>
    </source>
</evidence>
<evidence type="ECO:0000256" key="2">
    <source>
        <dbReference type="ARBA" id="ARBA00022729"/>
    </source>
</evidence>
<evidence type="ECO:0000256" key="6">
    <source>
        <dbReference type="ARBA" id="ARBA00023316"/>
    </source>
</evidence>
<sequence>MKTDMFSSLKVLHGAARSTALSVAVSLAVAAAFATPVDTFAATSAATAKTTKHAKAAKKAAPATAPEKVSSRAAKAGKSAAVKAAAADDDAPRAGAKRKRVSFTANGRHHSAVRRVAFEPRPPTVGQAFGLHETPDALMLRSSVAYVIDQNTGEPLFDKNSHAVVPIASITKLMTAMVVLDSKEPMTDQLEVTDEDRDYEKNTGSRLSVGSVLSREDMLHIALMASENRAAAALSRYYPGGRPAFLAAMNAKARQLGMTDTHFENSTGLTSQNVSSARDLVKMVNAAYQYPLIRKFSTDHSYEVYTGKRSLAYNSTNALVRNPTWDIGLQKTGFINEAGECLVMQATIHGRPTVMVLLDSSGKYSRFADATRLRTWLDNGGGEQPRITSADAGGAGT</sequence>
<evidence type="ECO:0000256" key="5">
    <source>
        <dbReference type="ARBA" id="ARBA00022984"/>
    </source>
</evidence>
<feature type="domain" description="Peptidase S11 D-alanyl-D-alanine carboxypeptidase A N-terminal" evidence="10">
    <location>
        <begin position="137"/>
        <end position="360"/>
    </location>
</feature>
<feature type="region of interest" description="Disordered" evidence="8">
    <location>
        <begin position="57"/>
        <end position="76"/>
    </location>
</feature>
<dbReference type="NCBIfam" id="NF008668">
    <property type="entry name" value="PRK11669.1"/>
    <property type="match status" value="1"/>
</dbReference>
<dbReference type="EMBL" id="JAJITD010000008">
    <property type="protein sequence ID" value="MCC8394372.1"/>
    <property type="molecule type" value="Genomic_DNA"/>
</dbReference>
<organism evidence="11 12">
    <name type="scientific">Paraburkholderia sejongensis</name>
    <dbReference type="NCBI Taxonomy" id="2886946"/>
    <lineage>
        <taxon>Bacteria</taxon>
        <taxon>Pseudomonadati</taxon>
        <taxon>Pseudomonadota</taxon>
        <taxon>Betaproteobacteria</taxon>
        <taxon>Burkholderiales</taxon>
        <taxon>Burkholderiaceae</taxon>
        <taxon>Paraburkholderia</taxon>
    </lineage>
</organism>
<name>A0ABS8JWT3_9BURK</name>
<evidence type="ECO:0000313" key="11">
    <source>
        <dbReference type="EMBL" id="MCC8394372.1"/>
    </source>
</evidence>
<gene>
    <name evidence="11" type="primary">pbpG</name>
    <name evidence="11" type="ORF">LJ656_17390</name>
</gene>
<evidence type="ECO:0000256" key="1">
    <source>
        <dbReference type="ARBA" id="ARBA00007164"/>
    </source>
</evidence>
<feature type="signal peptide" evidence="9">
    <location>
        <begin position="1"/>
        <end position="34"/>
    </location>
</feature>
<comment type="caution">
    <text evidence="11">The sequence shown here is derived from an EMBL/GenBank/DDBJ whole genome shotgun (WGS) entry which is preliminary data.</text>
</comment>
<dbReference type="Gene3D" id="3.40.710.10">
    <property type="entry name" value="DD-peptidase/beta-lactamase superfamily"/>
    <property type="match status" value="1"/>
</dbReference>
<reference evidence="11 12" key="1">
    <citation type="submission" date="2021-11" db="EMBL/GenBank/DDBJ databases">
        <authorList>
            <person name="Oh E.-T."/>
            <person name="Kim S.-B."/>
        </authorList>
    </citation>
    <scope>NUCLEOTIDE SEQUENCE [LARGE SCALE GENOMIC DNA]</scope>
    <source>
        <strain evidence="11 12">MMS20-SJTR3</strain>
    </source>
</reference>
<comment type="similarity">
    <text evidence="1 7">Belongs to the peptidase S11 family.</text>
</comment>
<dbReference type="PANTHER" id="PTHR21581">
    <property type="entry name" value="D-ALANYL-D-ALANINE CARBOXYPEPTIDASE"/>
    <property type="match status" value="1"/>
</dbReference>
<dbReference type="InterPro" id="IPR018044">
    <property type="entry name" value="Peptidase_S11"/>
</dbReference>
<keyword evidence="5" id="KW-0573">Peptidoglycan synthesis</keyword>
<evidence type="ECO:0000256" key="7">
    <source>
        <dbReference type="RuleBase" id="RU004016"/>
    </source>
</evidence>
<dbReference type="RefSeq" id="WP_230510630.1">
    <property type="nucleotide sequence ID" value="NZ_JAJITD010000008.1"/>
</dbReference>